<accession>T0MJL8</accession>
<dbReference type="GO" id="GO:0008318">
    <property type="term" value="F:protein prenyltransferase activity"/>
    <property type="evidence" value="ECO:0007669"/>
    <property type="project" value="InterPro"/>
</dbReference>
<dbReference type="AlphaFoldDB" id="T0MJL8"/>
<evidence type="ECO:0000313" key="2">
    <source>
        <dbReference type="Proteomes" id="UP000053780"/>
    </source>
</evidence>
<gene>
    <name evidence="1" type="ORF">NAPIS_ORF01295</name>
</gene>
<dbReference type="OrthoDB" id="2192310at2759"/>
<dbReference type="VEuPathDB" id="MicrosporidiaDB:NAPIS_ORF01295"/>
<dbReference type="SUPFAM" id="SSF48439">
    <property type="entry name" value="Protein prenylyltransferase"/>
    <property type="match status" value="1"/>
</dbReference>
<protein>
    <submittedName>
        <fullName evidence="1">Protein prenyltransferase subunit alpha</fullName>
    </submittedName>
</protein>
<name>T0MJL8_9MICR</name>
<reference evidence="1 2" key="1">
    <citation type="journal article" date="2013" name="BMC Genomics">
        <title>Genome sequencing and comparative genomics of honey bee microsporidia, Nosema apis reveal novel insights into host-parasite interactions.</title>
        <authorList>
            <person name="Chen Yp."/>
            <person name="Pettis J.S."/>
            <person name="Zhao Y."/>
            <person name="Liu X."/>
            <person name="Tallon L.J."/>
            <person name="Sadzewicz L.D."/>
            <person name="Li R."/>
            <person name="Zheng H."/>
            <person name="Huang S."/>
            <person name="Zhang X."/>
            <person name="Hamilton M.C."/>
            <person name="Pernal S.F."/>
            <person name="Melathopoulos A.P."/>
            <person name="Yan X."/>
            <person name="Evans J.D."/>
        </authorList>
    </citation>
    <scope>NUCLEOTIDE SEQUENCE [LARGE SCALE GENOMIC DNA]</scope>
    <source>
        <strain evidence="1 2">BRL 01</strain>
    </source>
</reference>
<keyword evidence="1" id="KW-0808">Transferase</keyword>
<organism evidence="1 2">
    <name type="scientific">Vairimorpha apis BRL 01</name>
    <dbReference type="NCBI Taxonomy" id="1037528"/>
    <lineage>
        <taxon>Eukaryota</taxon>
        <taxon>Fungi</taxon>
        <taxon>Fungi incertae sedis</taxon>
        <taxon>Microsporidia</taxon>
        <taxon>Nosematidae</taxon>
        <taxon>Vairimorpha</taxon>
    </lineage>
</organism>
<evidence type="ECO:0000313" key="1">
    <source>
        <dbReference type="EMBL" id="EQB61135.1"/>
    </source>
</evidence>
<proteinExistence type="predicted"/>
<dbReference type="InterPro" id="IPR002088">
    <property type="entry name" value="Prenyl_trans_a"/>
</dbReference>
<dbReference type="Proteomes" id="UP000053780">
    <property type="component" value="Unassembled WGS sequence"/>
</dbReference>
<dbReference type="Pfam" id="PF01239">
    <property type="entry name" value="PPTA"/>
    <property type="match status" value="1"/>
</dbReference>
<dbReference type="EMBL" id="KE647170">
    <property type="protein sequence ID" value="EQB61135.1"/>
    <property type="molecule type" value="Genomic_DNA"/>
</dbReference>
<sequence>MILHNTKEGEYIEDKQILEKLLTIDTKDILLRSKLRVQIVTEDYKSWNYLKEYVSEFENLQLSEKAIEFNPKSYDSWYHRYFNIYKIYHNKEVFKDDEKNEQNKNFEESNCINDSKEQRVCFKKDEKSKNFEDTKISNNIKETENISNNKNTKKEIFKRDVLLCKFLLSVDKRNLHCWNYLYKTYINLNFLEKDVLNYTYLHYCGSYDSTMCIFTDVKNIGMWFYYFVDKEKQLKKYDFYIRKYASEIEIIFKEFVNKIKINEKDFDINIPVKFFSFLNKNFINEEKSIGEKNIENNSVTNNIDEYDAKFSKNELNKQLNNEIYKNNIIIEINETKYRLIKYVNEKNEKNFNLLNMLEKIKIYIIIFLI</sequence>
<keyword evidence="2" id="KW-1185">Reference proteome</keyword>
<dbReference type="HOGENOM" id="CLU_750272_0_0_1"/>